<organism evidence="5 6">
    <name type="scientific">Candida albicans</name>
    <name type="common">Yeast</name>
    <dbReference type="NCBI Taxonomy" id="5476"/>
    <lineage>
        <taxon>Eukaryota</taxon>
        <taxon>Fungi</taxon>
        <taxon>Dikarya</taxon>
        <taxon>Ascomycota</taxon>
        <taxon>Saccharomycotina</taxon>
        <taxon>Pichiomycetes</taxon>
        <taxon>Debaryomycetaceae</taxon>
        <taxon>Candida/Lodderomyces clade</taxon>
        <taxon>Candida</taxon>
    </lineage>
</organism>
<dbReference type="SMART" id="SM00066">
    <property type="entry name" value="GAL4"/>
    <property type="match status" value="1"/>
</dbReference>
<dbReference type="GO" id="GO:0045944">
    <property type="term" value="P:positive regulation of transcription by RNA polymerase II"/>
    <property type="evidence" value="ECO:0007669"/>
    <property type="project" value="TreeGrafter"/>
</dbReference>
<reference evidence="5 6" key="1">
    <citation type="submission" date="2020-03" db="EMBL/GenBank/DDBJ databases">
        <title>FDA dAtabase for Regulatory Grade micrObial Sequences (FDA-ARGOS): Supporting development and validation of Infectious Disease Dx tests.</title>
        <authorList>
            <person name="Campos J."/>
            <person name="Goldberg B."/>
            <person name="Tallon L."/>
            <person name="Sadzewicz L."/>
            <person name="Vavikolanu K."/>
            <person name="Mehta A."/>
            <person name="Aluvathingal J."/>
            <person name="Nadendla S."/>
            <person name="Nandy P."/>
            <person name="Geyer C."/>
            <person name="Yan Y."/>
            <person name="Sichtig H."/>
        </authorList>
    </citation>
    <scope>NUCLEOTIDE SEQUENCE [LARGE SCALE GENOMIC DNA]</scope>
    <source>
        <strain evidence="5 6">FDAARGOS_656</strain>
    </source>
</reference>
<proteinExistence type="predicted"/>
<feature type="domain" description="Zn(2)-C6 fungal-type" evidence="4">
    <location>
        <begin position="98"/>
        <end position="128"/>
    </location>
</feature>
<keyword evidence="2" id="KW-0539">Nucleus</keyword>
<gene>
    <name evidence="5" type="ORF">FOB64_005841</name>
</gene>
<dbReference type="GO" id="GO:0008270">
    <property type="term" value="F:zinc ion binding"/>
    <property type="evidence" value="ECO:0007669"/>
    <property type="project" value="InterPro"/>
</dbReference>
<accession>A0A8H6BRZ9</accession>
<dbReference type="PANTHER" id="PTHR37534:SF49">
    <property type="entry name" value="LYSINE BIOSYNTHESIS REGULATORY PROTEIN LYS14"/>
    <property type="match status" value="1"/>
</dbReference>
<sequence length="615" mass="71186">MLSNINYDESPASSSLSSSMIFPNTSNSMYQISENSLSSPFSQFGISLHSSTSTSVTNNCDGITEQKSKSTTKVLKKPKGELTTTIRKKKYSPRSRHACNNCRLKKLKCDEQKPQCSRCSKKGYDCVYHFNVQFKQDVEARGKRFGREGINSTTINAISKNSNSHDDNINSNTNSSSNEENNIITTTTDKLIELSGKSYYTKIKNINNVKFINFYNFDINQNDYNQTDSNCYQKLQLQKQQRKYSEEYTTRRGGGDIYSRISRSLQPSIIPHDLMIIEGFKMLQDANSLSHALNYYIHFISPILNPMDQYYYNVDNIQPIEIVTTNPNTEEDEYDIQVNNDNNKYKYKQVTKISITIEKGLDLHSLIKYSQNNSIIFLLMLSLGSIYFQYLALKRIQPIIEQLINQEEENINGKFGVDLLISLVLLILYEFSNNCNKNWTIYLKLSKKLLTSTKFEIPQKKSINSLEYSILKFCLQFLDYQESMGRTACKDVNLFFLDYAQDEEEEEEEKSIEQQKQIDGTSNIIVVYKNVNLISWMGCDKQLMSIISDITDLSFERFKKSINEIDYNLLCQDMQKRLNDMKLNINIPDHQQSTEIVKDNKGNTKEITNFYYLVK</sequence>
<dbReference type="PROSITE" id="PS00463">
    <property type="entry name" value="ZN2_CY6_FUNGAL_1"/>
    <property type="match status" value="1"/>
</dbReference>
<name>A0A8H6BRZ9_CANAX</name>
<dbReference type="InterPro" id="IPR036864">
    <property type="entry name" value="Zn2-C6_fun-type_DNA-bd_sf"/>
</dbReference>
<dbReference type="CDD" id="cd00067">
    <property type="entry name" value="GAL4"/>
    <property type="match status" value="1"/>
</dbReference>
<feature type="region of interest" description="Disordered" evidence="3">
    <location>
        <begin position="157"/>
        <end position="181"/>
    </location>
</feature>
<protein>
    <submittedName>
        <fullName evidence="5">Fungal specific transcription factor domain family protein</fullName>
    </submittedName>
</protein>
<dbReference type="AlphaFoldDB" id="A0A8H6BRZ9"/>
<dbReference type="Gene3D" id="4.10.240.10">
    <property type="entry name" value="Zn(2)-C6 fungal-type DNA-binding domain"/>
    <property type="match status" value="1"/>
</dbReference>
<dbReference type="Pfam" id="PF11951">
    <property type="entry name" value="Fungal_trans_2"/>
    <property type="match status" value="1"/>
</dbReference>
<evidence type="ECO:0000256" key="3">
    <source>
        <dbReference type="SAM" id="MobiDB-lite"/>
    </source>
</evidence>
<dbReference type="GO" id="GO:0000981">
    <property type="term" value="F:DNA-binding transcription factor activity, RNA polymerase II-specific"/>
    <property type="evidence" value="ECO:0007669"/>
    <property type="project" value="InterPro"/>
</dbReference>
<dbReference type="GO" id="GO:0000976">
    <property type="term" value="F:transcription cis-regulatory region binding"/>
    <property type="evidence" value="ECO:0007669"/>
    <property type="project" value="TreeGrafter"/>
</dbReference>
<evidence type="ECO:0000256" key="2">
    <source>
        <dbReference type="ARBA" id="ARBA00023242"/>
    </source>
</evidence>
<dbReference type="InterPro" id="IPR021858">
    <property type="entry name" value="Fun_TF"/>
</dbReference>
<dbReference type="GO" id="GO:0005634">
    <property type="term" value="C:nucleus"/>
    <property type="evidence" value="ECO:0007669"/>
    <property type="project" value="UniProtKB-SubCell"/>
</dbReference>
<dbReference type="PANTHER" id="PTHR37534">
    <property type="entry name" value="TRANSCRIPTIONAL ACTIVATOR PROTEIN UGA3"/>
    <property type="match status" value="1"/>
</dbReference>
<evidence type="ECO:0000259" key="4">
    <source>
        <dbReference type="PROSITE" id="PS50048"/>
    </source>
</evidence>
<evidence type="ECO:0000256" key="1">
    <source>
        <dbReference type="ARBA" id="ARBA00004123"/>
    </source>
</evidence>
<evidence type="ECO:0000313" key="5">
    <source>
        <dbReference type="EMBL" id="KAF6062789.1"/>
    </source>
</evidence>
<dbReference type="Proteomes" id="UP000536275">
    <property type="component" value="Unassembled WGS sequence"/>
</dbReference>
<comment type="caution">
    <text evidence="5">The sequence shown here is derived from an EMBL/GenBank/DDBJ whole genome shotgun (WGS) entry which is preliminary data.</text>
</comment>
<comment type="subcellular location">
    <subcellularLocation>
        <location evidence="1">Nucleus</location>
    </subcellularLocation>
</comment>
<dbReference type="PROSITE" id="PS50048">
    <property type="entry name" value="ZN2_CY6_FUNGAL_2"/>
    <property type="match status" value="1"/>
</dbReference>
<evidence type="ECO:0000313" key="6">
    <source>
        <dbReference type="Proteomes" id="UP000536275"/>
    </source>
</evidence>
<dbReference type="InterPro" id="IPR001138">
    <property type="entry name" value="Zn2Cys6_DnaBD"/>
</dbReference>
<dbReference type="Pfam" id="PF00172">
    <property type="entry name" value="Zn_clus"/>
    <property type="match status" value="1"/>
</dbReference>
<dbReference type="EMBL" id="JABWAD010000061">
    <property type="protein sequence ID" value="KAF6062789.1"/>
    <property type="molecule type" value="Genomic_DNA"/>
</dbReference>
<feature type="compositionally biased region" description="Low complexity" evidence="3">
    <location>
        <begin position="169"/>
        <end position="181"/>
    </location>
</feature>
<dbReference type="SUPFAM" id="SSF57701">
    <property type="entry name" value="Zn2/Cys6 DNA-binding domain"/>
    <property type="match status" value="1"/>
</dbReference>